<protein>
    <submittedName>
        <fullName evidence="2">Uncharacterized protein</fullName>
    </submittedName>
</protein>
<dbReference type="EMBL" id="BK032694">
    <property type="protein sequence ID" value="DAF55583.1"/>
    <property type="molecule type" value="Genomic_DNA"/>
</dbReference>
<accession>A0A8S5SY18</accession>
<evidence type="ECO:0000256" key="1">
    <source>
        <dbReference type="SAM" id="Phobius"/>
    </source>
</evidence>
<keyword evidence="1" id="KW-0812">Transmembrane</keyword>
<proteinExistence type="predicted"/>
<organism evidence="2">
    <name type="scientific">Siphoviridae sp. ctBtT10</name>
    <dbReference type="NCBI Taxonomy" id="2827805"/>
    <lineage>
        <taxon>Viruses</taxon>
        <taxon>Duplodnaviria</taxon>
        <taxon>Heunggongvirae</taxon>
        <taxon>Uroviricota</taxon>
        <taxon>Caudoviricetes</taxon>
    </lineage>
</organism>
<sequence length="58" mass="6512">MRPSYNFDSNSYLNKSWRITAISAMIAAITVALGCVNQGSFFFCLRFSILSFLSFVFG</sequence>
<dbReference type="PROSITE" id="PS51257">
    <property type="entry name" value="PROKAR_LIPOPROTEIN"/>
    <property type="match status" value="1"/>
</dbReference>
<feature type="transmembrane region" description="Helical" evidence="1">
    <location>
        <begin position="12"/>
        <end position="33"/>
    </location>
</feature>
<evidence type="ECO:0000313" key="2">
    <source>
        <dbReference type="EMBL" id="DAF55583.1"/>
    </source>
</evidence>
<keyword evidence="1" id="KW-1133">Transmembrane helix</keyword>
<keyword evidence="1" id="KW-0472">Membrane</keyword>
<reference evidence="2" key="1">
    <citation type="journal article" date="2021" name="Proc. Natl. Acad. Sci. U.S.A.">
        <title>A Catalog of Tens of Thousands of Viruses from Human Metagenomes Reveals Hidden Associations with Chronic Diseases.</title>
        <authorList>
            <person name="Tisza M.J."/>
            <person name="Buck C.B."/>
        </authorList>
    </citation>
    <scope>NUCLEOTIDE SEQUENCE</scope>
    <source>
        <strain evidence="2">CtBtT10</strain>
    </source>
</reference>
<name>A0A8S5SY18_9CAUD</name>